<dbReference type="Gene3D" id="3.40.50.850">
    <property type="entry name" value="Isochorismatase-like"/>
    <property type="match status" value="1"/>
</dbReference>
<dbReference type="InterPro" id="IPR000868">
    <property type="entry name" value="Isochorismatase-like_dom"/>
</dbReference>
<accession>A0A561R7E2</accession>
<dbReference type="PANTHER" id="PTHR43540:SF6">
    <property type="entry name" value="ISOCHORISMATASE-LIKE DOMAIN-CONTAINING PROTEIN"/>
    <property type="match status" value="1"/>
</dbReference>
<evidence type="ECO:0000256" key="1">
    <source>
        <dbReference type="ARBA" id="ARBA00022801"/>
    </source>
</evidence>
<reference evidence="3 4" key="1">
    <citation type="submission" date="2019-06" db="EMBL/GenBank/DDBJ databases">
        <title>Sorghum-associated microbial communities from plants grown in Nebraska, USA.</title>
        <authorList>
            <person name="Schachtman D."/>
        </authorList>
    </citation>
    <scope>NUCLEOTIDE SEQUENCE [LARGE SCALE GENOMIC DNA]</scope>
    <source>
        <strain evidence="3 4">1225</strain>
    </source>
</reference>
<dbReference type="Proteomes" id="UP000320653">
    <property type="component" value="Unassembled WGS sequence"/>
</dbReference>
<gene>
    <name evidence="3" type="ORF">FHW37_101331</name>
</gene>
<dbReference type="RefSeq" id="WP_145631731.1">
    <property type="nucleotide sequence ID" value="NZ_VIWP01000001.1"/>
</dbReference>
<dbReference type="Pfam" id="PF00857">
    <property type="entry name" value="Isochorismatase"/>
    <property type="match status" value="1"/>
</dbReference>
<dbReference type="AlphaFoldDB" id="A0A561R7E2"/>
<dbReference type="CDD" id="cd00431">
    <property type="entry name" value="cysteine_hydrolases"/>
    <property type="match status" value="1"/>
</dbReference>
<dbReference type="OrthoDB" id="9807387at2"/>
<organism evidence="3 4">
    <name type="scientific">Neorhizobium alkalisoli</name>
    <dbReference type="NCBI Taxonomy" id="528178"/>
    <lineage>
        <taxon>Bacteria</taxon>
        <taxon>Pseudomonadati</taxon>
        <taxon>Pseudomonadota</taxon>
        <taxon>Alphaproteobacteria</taxon>
        <taxon>Hyphomicrobiales</taxon>
        <taxon>Rhizobiaceae</taxon>
        <taxon>Rhizobium/Agrobacterium group</taxon>
        <taxon>Neorhizobium</taxon>
    </lineage>
</organism>
<proteinExistence type="predicted"/>
<sequence length="217" mass="23884">MSELHPIRMYNGDLPKADTAVIVIDMQRAFFNNNDSLGRAGIDVSPLRAAIPGTVKLVDLARAQGVPVIFTRYVYSPGMVDLGRKYGANPEERKARNSLGYGTEEVELIAELNVRPDEVIIDKSRPSAFYGTRLEPVLTGMGIRNLIVCGVTTNICVESTVRDAGQRDYGTFVVKDAVAEFLAERNHYSLFGMAWSFANVVELADVERSWVGLKVAV</sequence>
<comment type="caution">
    <text evidence="3">The sequence shown here is derived from an EMBL/GenBank/DDBJ whole genome shotgun (WGS) entry which is preliminary data.</text>
</comment>
<dbReference type="GO" id="GO:0016787">
    <property type="term" value="F:hydrolase activity"/>
    <property type="evidence" value="ECO:0007669"/>
    <property type="project" value="UniProtKB-KW"/>
</dbReference>
<evidence type="ECO:0000313" key="4">
    <source>
        <dbReference type="Proteomes" id="UP000320653"/>
    </source>
</evidence>
<dbReference type="InterPro" id="IPR036380">
    <property type="entry name" value="Isochorismatase-like_sf"/>
</dbReference>
<keyword evidence="1 3" id="KW-0378">Hydrolase</keyword>
<dbReference type="EMBL" id="VIWP01000001">
    <property type="protein sequence ID" value="TWF58527.1"/>
    <property type="molecule type" value="Genomic_DNA"/>
</dbReference>
<dbReference type="PANTHER" id="PTHR43540">
    <property type="entry name" value="PEROXYUREIDOACRYLATE/UREIDOACRYLATE AMIDOHYDROLASE-RELATED"/>
    <property type="match status" value="1"/>
</dbReference>
<dbReference type="InterPro" id="IPR050272">
    <property type="entry name" value="Isochorismatase-like_hydrls"/>
</dbReference>
<evidence type="ECO:0000259" key="2">
    <source>
        <dbReference type="Pfam" id="PF00857"/>
    </source>
</evidence>
<protein>
    <submittedName>
        <fullName evidence="3">Ureidoacrylate peracid hydrolase</fullName>
    </submittedName>
</protein>
<feature type="domain" description="Isochorismatase-like" evidence="2">
    <location>
        <begin position="19"/>
        <end position="204"/>
    </location>
</feature>
<keyword evidence="4" id="KW-1185">Reference proteome</keyword>
<dbReference type="SUPFAM" id="SSF52499">
    <property type="entry name" value="Isochorismatase-like hydrolases"/>
    <property type="match status" value="1"/>
</dbReference>
<name>A0A561R7E2_9HYPH</name>
<evidence type="ECO:0000313" key="3">
    <source>
        <dbReference type="EMBL" id="TWF58527.1"/>
    </source>
</evidence>